<keyword evidence="4" id="KW-1185">Reference proteome</keyword>
<dbReference type="OrthoDB" id="9514740at2759"/>
<gene>
    <name evidence="1" type="ORF">CURHAP_LOCUS28093</name>
    <name evidence="2" type="ORF">ORAREDHAP_LOCUS27800</name>
</gene>
<dbReference type="EMBL" id="CAEKKB010000004">
    <property type="protein sequence ID" value="CAB4308387.1"/>
    <property type="molecule type" value="Genomic_DNA"/>
</dbReference>
<evidence type="ECO:0000313" key="1">
    <source>
        <dbReference type="EMBL" id="CAB4277959.1"/>
    </source>
</evidence>
<reference evidence="1 3" key="2">
    <citation type="submission" date="2020-05" db="EMBL/GenBank/DDBJ databases">
        <authorList>
            <person name="Campoy J."/>
            <person name="Schneeberger K."/>
            <person name="Spophaly S."/>
        </authorList>
    </citation>
    <scope>NUCLEOTIDE SEQUENCE [LARGE SCALE GENOMIC DNA]</scope>
    <source>
        <strain evidence="1">PruArmRojPasFocal</strain>
    </source>
</reference>
<dbReference type="EMBL" id="CAEKDK010000004">
    <property type="protein sequence ID" value="CAB4277959.1"/>
    <property type="molecule type" value="Genomic_DNA"/>
</dbReference>
<organism evidence="1 3">
    <name type="scientific">Prunus armeniaca</name>
    <name type="common">Apricot</name>
    <name type="synonym">Armeniaca vulgaris</name>
    <dbReference type="NCBI Taxonomy" id="36596"/>
    <lineage>
        <taxon>Eukaryota</taxon>
        <taxon>Viridiplantae</taxon>
        <taxon>Streptophyta</taxon>
        <taxon>Embryophyta</taxon>
        <taxon>Tracheophyta</taxon>
        <taxon>Spermatophyta</taxon>
        <taxon>Magnoliopsida</taxon>
        <taxon>eudicotyledons</taxon>
        <taxon>Gunneridae</taxon>
        <taxon>Pentapetalae</taxon>
        <taxon>rosids</taxon>
        <taxon>fabids</taxon>
        <taxon>Rosales</taxon>
        <taxon>Rosaceae</taxon>
        <taxon>Amygdaloideae</taxon>
        <taxon>Amygdaleae</taxon>
        <taxon>Prunus</taxon>
    </lineage>
</organism>
<reference evidence="4" key="1">
    <citation type="journal article" date="2020" name="Genome Biol.">
        <title>Gamete binning: chromosome-level and haplotype-resolved genome assembly enabled by high-throughput single-cell sequencing of gamete genomes.</title>
        <authorList>
            <person name="Campoy J.A."/>
            <person name="Sun H."/>
            <person name="Goel M."/>
            <person name="Jiao W.-B."/>
            <person name="Folz-Donahue K."/>
            <person name="Wang N."/>
            <person name="Rubio M."/>
            <person name="Liu C."/>
            <person name="Kukat C."/>
            <person name="Ruiz D."/>
            <person name="Huettel B."/>
            <person name="Schneeberger K."/>
        </authorList>
    </citation>
    <scope>NUCLEOTIDE SEQUENCE [LARGE SCALE GENOMIC DNA]</scope>
    <source>
        <strain evidence="4">cv. Rojo Pasion</strain>
    </source>
</reference>
<dbReference type="PANTHER" id="PTHR31681:SF51">
    <property type="entry name" value="PARP CATALYTIC DOMAIN-CONTAINING PROTEIN"/>
    <property type="match status" value="1"/>
</dbReference>
<accession>A0A6J5UN39</accession>
<protein>
    <submittedName>
        <fullName evidence="1">Uncharacterized protein</fullName>
    </submittedName>
</protein>
<evidence type="ECO:0000313" key="3">
    <source>
        <dbReference type="Proteomes" id="UP000507222"/>
    </source>
</evidence>
<dbReference type="Proteomes" id="UP000507245">
    <property type="component" value="Unassembled WGS sequence"/>
</dbReference>
<evidence type="ECO:0000313" key="2">
    <source>
        <dbReference type="EMBL" id="CAB4308387.1"/>
    </source>
</evidence>
<dbReference type="AlphaFoldDB" id="A0A6J5UN39"/>
<name>A0A6J5UN39_PRUAR</name>
<proteinExistence type="predicted"/>
<dbReference type="PANTHER" id="PTHR31681">
    <property type="entry name" value="C2H2-LIKE ZINC FINGER PROTEIN"/>
    <property type="match status" value="1"/>
</dbReference>
<dbReference type="Proteomes" id="UP000507222">
    <property type="component" value="Unassembled WGS sequence"/>
</dbReference>
<evidence type="ECO:0000313" key="4">
    <source>
        <dbReference type="Proteomes" id="UP000507245"/>
    </source>
</evidence>
<sequence length="100" mass="11062">MVKSKYEKDRICKRVERLVVDGNEFPQFHGATITCSLGINGLSTICQKICCQACRIIASGFDTGDKTISSSTTVGRHMRRLPRNVLGKDSVQGRPLMCVE</sequence>